<dbReference type="EMBL" id="CADIKH010000003">
    <property type="protein sequence ID" value="CAB3749191.1"/>
    <property type="molecule type" value="Genomic_DNA"/>
</dbReference>
<evidence type="ECO:0000313" key="7">
    <source>
        <dbReference type="Proteomes" id="UP000494363"/>
    </source>
</evidence>
<dbReference type="Gene3D" id="1.10.760.10">
    <property type="entry name" value="Cytochrome c-like domain"/>
    <property type="match status" value="1"/>
</dbReference>
<dbReference type="GO" id="GO:0020037">
    <property type="term" value="F:heme binding"/>
    <property type="evidence" value="ECO:0007669"/>
    <property type="project" value="InterPro"/>
</dbReference>
<dbReference type="Pfam" id="PF00034">
    <property type="entry name" value="Cytochrom_C"/>
    <property type="match status" value="1"/>
</dbReference>
<dbReference type="InterPro" id="IPR036909">
    <property type="entry name" value="Cyt_c-like_dom_sf"/>
</dbReference>
<organism evidence="6 7">
    <name type="scientific">Paraburkholderia humisilvae</name>
    <dbReference type="NCBI Taxonomy" id="627669"/>
    <lineage>
        <taxon>Bacteria</taxon>
        <taxon>Pseudomonadati</taxon>
        <taxon>Pseudomonadota</taxon>
        <taxon>Betaproteobacteria</taxon>
        <taxon>Burkholderiales</taxon>
        <taxon>Burkholderiaceae</taxon>
        <taxon>Paraburkholderia</taxon>
    </lineage>
</organism>
<dbReference type="PROSITE" id="PS51007">
    <property type="entry name" value="CYTC"/>
    <property type="match status" value="1"/>
</dbReference>
<feature type="domain" description="Cytochrome c" evidence="5">
    <location>
        <begin position="192"/>
        <end position="280"/>
    </location>
</feature>
<dbReference type="InterPro" id="IPR009056">
    <property type="entry name" value="Cyt_c-like_dom"/>
</dbReference>
<dbReference type="AlphaFoldDB" id="A0A6J5D738"/>
<accession>A0A6J5D738</accession>
<protein>
    <recommendedName>
        <fullName evidence="5">Cytochrome c domain-containing protein</fullName>
    </recommendedName>
</protein>
<dbReference type="Proteomes" id="UP000494363">
    <property type="component" value="Unassembled WGS sequence"/>
</dbReference>
<dbReference type="SUPFAM" id="SSF46626">
    <property type="entry name" value="Cytochrome c"/>
    <property type="match status" value="1"/>
</dbReference>
<dbReference type="GO" id="GO:0046872">
    <property type="term" value="F:metal ion binding"/>
    <property type="evidence" value="ECO:0007669"/>
    <property type="project" value="UniProtKB-KW"/>
</dbReference>
<dbReference type="RefSeq" id="WP_175225256.1">
    <property type="nucleotide sequence ID" value="NZ_CADIKH010000003.1"/>
</dbReference>
<dbReference type="GO" id="GO:0009055">
    <property type="term" value="F:electron transfer activity"/>
    <property type="evidence" value="ECO:0007669"/>
    <property type="project" value="InterPro"/>
</dbReference>
<name>A0A6J5D738_9BURK</name>
<reference evidence="6 7" key="1">
    <citation type="submission" date="2020-04" db="EMBL/GenBank/DDBJ databases">
        <authorList>
            <person name="De Canck E."/>
        </authorList>
    </citation>
    <scope>NUCLEOTIDE SEQUENCE [LARGE SCALE GENOMIC DNA]</scope>
    <source>
        <strain evidence="6 7">LMG 29542</strain>
    </source>
</reference>
<evidence type="ECO:0000256" key="1">
    <source>
        <dbReference type="ARBA" id="ARBA00022617"/>
    </source>
</evidence>
<gene>
    <name evidence="6" type="ORF">LMG29542_00918</name>
</gene>
<evidence type="ECO:0000259" key="5">
    <source>
        <dbReference type="PROSITE" id="PS51007"/>
    </source>
</evidence>
<evidence type="ECO:0000313" key="6">
    <source>
        <dbReference type="EMBL" id="CAB3749191.1"/>
    </source>
</evidence>
<sequence length="293" mass="31500">MKNIVKIAVLALCCGGFGMGIGTSAYAEVSALLVRNGDGEHSFTAADLLARADNRSVTLTGTVIGDVYHHHVEYRAVPLLALLGNRPDAQFDTVELQASDGFVSEIPLALVERGAKNGAVAWLAVEDPAHPWPALPKETASAGPFYLIWQFPERSGVSREQWPYKVTRISLVESPDHRWPQLAVPAKFVGDAGVKRGHDVFVVQCIACHKMNGGGAGNVGPDLGQPMNVTQYFKDAGLRALIRDPHKVRTWPEQRMVGFQPSVISDADVDALLKYLHAMASAGAAKQPSSSAQ</sequence>
<proteinExistence type="predicted"/>
<keyword evidence="1 4" id="KW-0349">Heme</keyword>
<keyword evidence="7" id="KW-1185">Reference proteome</keyword>
<keyword evidence="2 4" id="KW-0479">Metal-binding</keyword>
<evidence type="ECO:0000256" key="2">
    <source>
        <dbReference type="ARBA" id="ARBA00022723"/>
    </source>
</evidence>
<evidence type="ECO:0000256" key="4">
    <source>
        <dbReference type="PROSITE-ProRule" id="PRU00433"/>
    </source>
</evidence>
<keyword evidence="3 4" id="KW-0408">Iron</keyword>
<evidence type="ECO:0000256" key="3">
    <source>
        <dbReference type="ARBA" id="ARBA00023004"/>
    </source>
</evidence>